<dbReference type="EMBL" id="JACMSC010000009">
    <property type="protein sequence ID" value="KAG6507396.1"/>
    <property type="molecule type" value="Genomic_DNA"/>
</dbReference>
<dbReference type="Proteomes" id="UP000734854">
    <property type="component" value="Unassembled WGS sequence"/>
</dbReference>
<name>A0A8J5G5N2_ZINOF</name>
<evidence type="ECO:0000256" key="1">
    <source>
        <dbReference type="SAM" id="MobiDB-lite"/>
    </source>
</evidence>
<reference evidence="2 4" key="1">
    <citation type="submission" date="2020-08" db="EMBL/GenBank/DDBJ databases">
        <title>Plant Genome Project.</title>
        <authorList>
            <person name="Zhang R.-G."/>
        </authorList>
    </citation>
    <scope>NUCLEOTIDE SEQUENCE [LARGE SCALE GENOMIC DNA]</scope>
    <source>
        <tissue evidence="2">Rhizome</tissue>
    </source>
</reference>
<organism evidence="2 4">
    <name type="scientific">Zingiber officinale</name>
    <name type="common">Ginger</name>
    <name type="synonym">Amomum zingiber</name>
    <dbReference type="NCBI Taxonomy" id="94328"/>
    <lineage>
        <taxon>Eukaryota</taxon>
        <taxon>Viridiplantae</taxon>
        <taxon>Streptophyta</taxon>
        <taxon>Embryophyta</taxon>
        <taxon>Tracheophyta</taxon>
        <taxon>Spermatophyta</taxon>
        <taxon>Magnoliopsida</taxon>
        <taxon>Liliopsida</taxon>
        <taxon>Zingiberales</taxon>
        <taxon>Zingiberaceae</taxon>
        <taxon>Zingiber</taxon>
    </lineage>
</organism>
<dbReference type="AlphaFoldDB" id="A0A8J5G5N2"/>
<protein>
    <submittedName>
        <fullName evidence="2">Uncharacterized protein</fullName>
    </submittedName>
</protein>
<sequence length="111" mass="12349">MLKRSCGRPKVLRASCSPRPNRSRKHVEAPTPSSISVLKTGLSTPSVLLAQENHLNLPRPFTTPNTHSLVSIQSGIQTVEKNLQGNCPNFYLDDLPDNKPEGYVLQRFLDK</sequence>
<evidence type="ECO:0000313" key="3">
    <source>
        <dbReference type="EMBL" id="KAG6507396.1"/>
    </source>
</evidence>
<feature type="compositionally biased region" description="Basic residues" evidence="1">
    <location>
        <begin position="1"/>
        <end position="11"/>
    </location>
</feature>
<dbReference type="EMBL" id="JACMSC010000013">
    <property type="protein sequence ID" value="KAG6492145.1"/>
    <property type="molecule type" value="Genomic_DNA"/>
</dbReference>
<feature type="region of interest" description="Disordered" evidence="1">
    <location>
        <begin position="1"/>
        <end position="33"/>
    </location>
</feature>
<accession>A0A8J5G5N2</accession>
<keyword evidence="4" id="KW-1185">Reference proteome</keyword>
<evidence type="ECO:0000313" key="2">
    <source>
        <dbReference type="EMBL" id="KAG6492145.1"/>
    </source>
</evidence>
<evidence type="ECO:0000313" key="4">
    <source>
        <dbReference type="Proteomes" id="UP000734854"/>
    </source>
</evidence>
<comment type="caution">
    <text evidence="2">The sequence shown here is derived from an EMBL/GenBank/DDBJ whole genome shotgun (WGS) entry which is preliminary data.</text>
</comment>
<proteinExistence type="predicted"/>
<gene>
    <name evidence="3" type="ORF">ZIOFF_032739</name>
    <name evidence="2" type="ORF">ZIOFF_047095</name>
</gene>